<dbReference type="GO" id="GO:0006351">
    <property type="term" value="P:DNA-templated transcription"/>
    <property type="evidence" value="ECO:0007669"/>
    <property type="project" value="InterPro"/>
</dbReference>
<dbReference type="Proteomes" id="UP001201812">
    <property type="component" value="Unassembled WGS sequence"/>
</dbReference>
<dbReference type="InterPro" id="IPR031106">
    <property type="entry name" value="C/EBP"/>
</dbReference>
<dbReference type="Gene3D" id="1.20.5.170">
    <property type="match status" value="1"/>
</dbReference>
<dbReference type="SUPFAM" id="SSF57959">
    <property type="entry name" value="Leucine zipper domain"/>
    <property type="match status" value="1"/>
</dbReference>
<dbReference type="PANTHER" id="PTHR23334">
    <property type="entry name" value="CCAAT/ENHANCER BINDING PROTEIN"/>
    <property type="match status" value="1"/>
</dbReference>
<dbReference type="AlphaFoldDB" id="A0AAD4MKT8"/>
<sequence length="264" mass="30933">MSEHNDPNLGGGLVGSEDEVIAGWAENDFNLLDYIGKDESPADYDELPNSYNPEEDEMREKDRYYSALQYNNVMLSGDDQFDNYPNTPMYAQPHMNHNYYDTSFNQENMTLIPSTSRNSSTVQTPTQVKIEPIKTEVYEDDALKYEDAGYNQYARAESESSYQSSSTARNKPRKYRIKPDSEKRNPMYRAKREKNNDAVRRSRDKAKREQEKRDMRLRDLETEIMRKNSQIKLLDNRVQSLQQLVKTQTQQLQGCTCRRNMNVR</sequence>
<protein>
    <submittedName>
        <fullName evidence="3">Basic region leucine zipper domain-containing protein</fullName>
    </submittedName>
</protein>
<proteinExistence type="predicted"/>
<name>A0AAD4MKT8_9BILA</name>
<accession>A0AAD4MKT8</accession>
<reference evidence="3" key="1">
    <citation type="submission" date="2022-01" db="EMBL/GenBank/DDBJ databases">
        <title>Genome Sequence Resource for Two Populations of Ditylenchus destructor, the Migratory Endoparasitic Phytonematode.</title>
        <authorList>
            <person name="Zhang H."/>
            <person name="Lin R."/>
            <person name="Xie B."/>
        </authorList>
    </citation>
    <scope>NUCLEOTIDE SEQUENCE</scope>
    <source>
        <strain evidence="3">BazhouSP</strain>
    </source>
</reference>
<evidence type="ECO:0000313" key="3">
    <source>
        <dbReference type="EMBL" id="KAI1696854.1"/>
    </source>
</evidence>
<dbReference type="GO" id="GO:0000981">
    <property type="term" value="F:DNA-binding transcription factor activity, RNA polymerase II-specific"/>
    <property type="evidence" value="ECO:0007669"/>
    <property type="project" value="TreeGrafter"/>
</dbReference>
<evidence type="ECO:0000313" key="4">
    <source>
        <dbReference type="Proteomes" id="UP001201812"/>
    </source>
</evidence>
<feature type="compositionally biased region" description="Basic and acidic residues" evidence="1">
    <location>
        <begin position="193"/>
        <end position="214"/>
    </location>
</feature>
<dbReference type="GO" id="GO:0000978">
    <property type="term" value="F:RNA polymerase II cis-regulatory region sequence-specific DNA binding"/>
    <property type="evidence" value="ECO:0007669"/>
    <property type="project" value="TreeGrafter"/>
</dbReference>
<comment type="caution">
    <text evidence="3">The sequence shown here is derived from an EMBL/GenBank/DDBJ whole genome shotgun (WGS) entry which is preliminary data.</text>
</comment>
<feature type="domain" description="BZIP" evidence="2">
    <location>
        <begin position="186"/>
        <end position="226"/>
    </location>
</feature>
<organism evidence="3 4">
    <name type="scientific">Ditylenchus destructor</name>
    <dbReference type="NCBI Taxonomy" id="166010"/>
    <lineage>
        <taxon>Eukaryota</taxon>
        <taxon>Metazoa</taxon>
        <taxon>Ecdysozoa</taxon>
        <taxon>Nematoda</taxon>
        <taxon>Chromadorea</taxon>
        <taxon>Rhabditida</taxon>
        <taxon>Tylenchina</taxon>
        <taxon>Tylenchomorpha</taxon>
        <taxon>Sphaerularioidea</taxon>
        <taxon>Anguinidae</taxon>
        <taxon>Anguininae</taxon>
        <taxon>Ditylenchus</taxon>
    </lineage>
</organism>
<dbReference type="PANTHER" id="PTHR23334:SF43">
    <property type="entry name" value="CCAAT_ENHANCER-BINDING PROTEIN HOMOLOG 1-RELATED"/>
    <property type="match status" value="1"/>
</dbReference>
<dbReference type="EMBL" id="JAKKPZ010000303">
    <property type="protein sequence ID" value="KAI1696854.1"/>
    <property type="molecule type" value="Genomic_DNA"/>
</dbReference>
<dbReference type="InterPro" id="IPR004827">
    <property type="entry name" value="bZIP"/>
</dbReference>
<evidence type="ECO:0000259" key="2">
    <source>
        <dbReference type="Pfam" id="PF07716"/>
    </source>
</evidence>
<feature type="region of interest" description="Disordered" evidence="1">
    <location>
        <begin position="38"/>
        <end position="58"/>
    </location>
</feature>
<evidence type="ECO:0000256" key="1">
    <source>
        <dbReference type="SAM" id="MobiDB-lite"/>
    </source>
</evidence>
<dbReference type="InterPro" id="IPR046347">
    <property type="entry name" value="bZIP_sf"/>
</dbReference>
<feature type="region of interest" description="Disordered" evidence="1">
    <location>
        <begin position="154"/>
        <end position="214"/>
    </location>
</feature>
<dbReference type="Pfam" id="PF07716">
    <property type="entry name" value="bZIP_2"/>
    <property type="match status" value="1"/>
</dbReference>
<gene>
    <name evidence="3" type="ORF">DdX_18838</name>
</gene>
<keyword evidence="4" id="KW-1185">Reference proteome</keyword>